<evidence type="ECO:0000313" key="7">
    <source>
        <dbReference type="EMBL" id="BCR06806.1"/>
    </source>
</evidence>
<gene>
    <name evidence="7" type="ORF">DESUT3_38750</name>
</gene>
<evidence type="ECO:0000259" key="6">
    <source>
        <dbReference type="PROSITE" id="PS50110"/>
    </source>
</evidence>
<feature type="domain" description="Response regulatory" evidence="6">
    <location>
        <begin position="14"/>
        <end position="132"/>
    </location>
</feature>
<evidence type="ECO:0000313" key="8">
    <source>
        <dbReference type="Proteomes" id="UP001319827"/>
    </source>
</evidence>
<dbReference type="EC" id="2.7.13.3" evidence="2"/>
<dbReference type="Pfam" id="PF00072">
    <property type="entry name" value="Response_reg"/>
    <property type="match status" value="1"/>
</dbReference>
<keyword evidence="8" id="KW-1185">Reference proteome</keyword>
<keyword evidence="3 4" id="KW-0597">Phosphoprotein</keyword>
<evidence type="ECO:0000256" key="1">
    <source>
        <dbReference type="ARBA" id="ARBA00000085"/>
    </source>
</evidence>
<name>A0ABN6E7Z8_9BACT</name>
<feature type="modified residue" description="4-aspartylphosphate" evidence="4">
    <location>
        <position position="63"/>
    </location>
</feature>
<dbReference type="SMART" id="SM00448">
    <property type="entry name" value="REC"/>
    <property type="match status" value="1"/>
</dbReference>
<keyword evidence="7" id="KW-0418">Kinase</keyword>
<dbReference type="GO" id="GO:0016301">
    <property type="term" value="F:kinase activity"/>
    <property type="evidence" value="ECO:0007669"/>
    <property type="project" value="UniProtKB-KW"/>
</dbReference>
<reference evidence="7 8" key="1">
    <citation type="journal article" date="2016" name="C (Basel)">
        <title>Selective Growth of and Electricity Production by Marine Exoelectrogenic Bacteria in Self-Aggregated Hydrogel of Microbially Reduced Graphene Oxide.</title>
        <authorList>
            <person name="Yoshida N."/>
            <person name="Goto Y."/>
            <person name="Miyata Y."/>
        </authorList>
    </citation>
    <scope>NUCLEOTIDE SEQUENCE [LARGE SCALE GENOMIC DNA]</scope>
    <source>
        <strain evidence="7 8">NIT-T3</strain>
    </source>
</reference>
<feature type="domain" description="Histidine kinase" evidence="5">
    <location>
        <begin position="161"/>
        <end position="380"/>
    </location>
</feature>
<dbReference type="PANTHER" id="PTHR43547">
    <property type="entry name" value="TWO-COMPONENT HISTIDINE KINASE"/>
    <property type="match status" value="1"/>
</dbReference>
<dbReference type="SUPFAM" id="SSF47384">
    <property type="entry name" value="Homodimeric domain of signal transducing histidine kinase"/>
    <property type="match status" value="1"/>
</dbReference>
<evidence type="ECO:0000256" key="4">
    <source>
        <dbReference type="PROSITE-ProRule" id="PRU00169"/>
    </source>
</evidence>
<dbReference type="PRINTS" id="PR00344">
    <property type="entry name" value="BCTRLSENSOR"/>
</dbReference>
<protein>
    <recommendedName>
        <fullName evidence="2">histidine kinase</fullName>
        <ecNumber evidence="2">2.7.13.3</ecNumber>
    </recommendedName>
</protein>
<dbReference type="PANTHER" id="PTHR43547:SF2">
    <property type="entry name" value="HYBRID SIGNAL TRANSDUCTION HISTIDINE KINASE C"/>
    <property type="match status" value="1"/>
</dbReference>
<evidence type="ECO:0000256" key="3">
    <source>
        <dbReference type="ARBA" id="ARBA00022553"/>
    </source>
</evidence>
<dbReference type="InterPro" id="IPR036890">
    <property type="entry name" value="HATPase_C_sf"/>
</dbReference>
<dbReference type="InterPro" id="IPR036097">
    <property type="entry name" value="HisK_dim/P_sf"/>
</dbReference>
<dbReference type="CDD" id="cd17574">
    <property type="entry name" value="REC_OmpR"/>
    <property type="match status" value="1"/>
</dbReference>
<dbReference type="SMART" id="SM00387">
    <property type="entry name" value="HATPase_c"/>
    <property type="match status" value="1"/>
</dbReference>
<organism evidence="7 8">
    <name type="scientific">Desulfuromonas versatilis</name>
    <dbReference type="NCBI Taxonomy" id="2802975"/>
    <lineage>
        <taxon>Bacteria</taxon>
        <taxon>Pseudomonadati</taxon>
        <taxon>Thermodesulfobacteriota</taxon>
        <taxon>Desulfuromonadia</taxon>
        <taxon>Desulfuromonadales</taxon>
        <taxon>Desulfuromonadaceae</taxon>
        <taxon>Desulfuromonas</taxon>
    </lineage>
</organism>
<dbReference type="EMBL" id="AP024355">
    <property type="protein sequence ID" value="BCR06806.1"/>
    <property type="molecule type" value="Genomic_DNA"/>
</dbReference>
<dbReference type="Gene3D" id="3.40.50.2300">
    <property type="match status" value="1"/>
</dbReference>
<dbReference type="InterPro" id="IPR011006">
    <property type="entry name" value="CheY-like_superfamily"/>
</dbReference>
<keyword evidence="7" id="KW-0808">Transferase</keyword>
<dbReference type="InterPro" id="IPR001789">
    <property type="entry name" value="Sig_transdc_resp-reg_receiver"/>
</dbReference>
<dbReference type="InterPro" id="IPR004358">
    <property type="entry name" value="Sig_transdc_His_kin-like_C"/>
</dbReference>
<accession>A0ABN6E7Z8</accession>
<dbReference type="Proteomes" id="UP001319827">
    <property type="component" value="Chromosome"/>
</dbReference>
<dbReference type="Pfam" id="PF02518">
    <property type="entry name" value="HATPase_c"/>
    <property type="match status" value="1"/>
</dbReference>
<comment type="catalytic activity">
    <reaction evidence="1">
        <text>ATP + protein L-histidine = ADP + protein N-phospho-L-histidine.</text>
        <dbReference type="EC" id="2.7.13.3"/>
    </reaction>
</comment>
<evidence type="ECO:0000259" key="5">
    <source>
        <dbReference type="PROSITE" id="PS50109"/>
    </source>
</evidence>
<proteinExistence type="predicted"/>
<dbReference type="PROSITE" id="PS50109">
    <property type="entry name" value="HIS_KIN"/>
    <property type="match status" value="1"/>
</dbReference>
<dbReference type="Gene3D" id="3.30.565.10">
    <property type="entry name" value="Histidine kinase-like ATPase, C-terminal domain"/>
    <property type="match status" value="1"/>
</dbReference>
<evidence type="ECO:0000256" key="2">
    <source>
        <dbReference type="ARBA" id="ARBA00012438"/>
    </source>
</evidence>
<dbReference type="InterPro" id="IPR003594">
    <property type="entry name" value="HATPase_dom"/>
</dbReference>
<sequence length="393" mass="43014">MTITAETEPGQGGRVLIVEDEPELLEPLDYSLRKAGFTTFSAADGLNACRQVGACRPELILLDIMLPDLDGWEVCRMIRSHPDERVASIPIIMLTALTATDNKLKGLELGADAYLPKPYSMKEVILQARNLVARRRQQTRLLDEVARLGSRSGVWHDIQDMVFHELRNHLLVIGGFSDVLSRDIPGLGQDRSRSHLEAIRRSSRYLVNLAEEFLMMRKVESGSLVLPRQLVELGALVGEVAKLFEPVAEDRRVQLQVGCEPARGTVLLNAAALKVVLANLLGNAIHYSGAGTTVRLGCLLDGAERLCLEVQDQGPGIPHDEQARIFERYYRGRGQQETTRGSGLGLYIARTLAEAMGGRVGLSSEPGLGSCFRVVLPLPSSAGAGVVPQRRLQ</sequence>
<dbReference type="RefSeq" id="WP_221250186.1">
    <property type="nucleotide sequence ID" value="NZ_AP024355.1"/>
</dbReference>
<dbReference type="PROSITE" id="PS50110">
    <property type="entry name" value="RESPONSE_REGULATORY"/>
    <property type="match status" value="1"/>
</dbReference>
<dbReference type="SUPFAM" id="SSF52172">
    <property type="entry name" value="CheY-like"/>
    <property type="match status" value="1"/>
</dbReference>
<dbReference type="SUPFAM" id="SSF55874">
    <property type="entry name" value="ATPase domain of HSP90 chaperone/DNA topoisomerase II/histidine kinase"/>
    <property type="match status" value="1"/>
</dbReference>
<reference evidence="7 8" key="2">
    <citation type="journal article" date="2021" name="Int. J. Syst. Evol. Microbiol.">
        <title>Isolation and Polyphasic Characterization of Desulfuromonas versatilis sp. Nov., an Electrogenic Bacteria Capable of Versatile Metabolism Isolated from a Graphene Oxide-Reducing Enrichment Culture.</title>
        <authorList>
            <person name="Xie L."/>
            <person name="Yoshida N."/>
            <person name="Ishii S."/>
            <person name="Meng L."/>
        </authorList>
    </citation>
    <scope>NUCLEOTIDE SEQUENCE [LARGE SCALE GENOMIC DNA]</scope>
    <source>
        <strain evidence="7 8">NIT-T3</strain>
    </source>
</reference>
<dbReference type="CDD" id="cd00075">
    <property type="entry name" value="HATPase"/>
    <property type="match status" value="1"/>
</dbReference>
<dbReference type="Gene3D" id="1.10.287.130">
    <property type="match status" value="1"/>
</dbReference>
<dbReference type="InterPro" id="IPR005467">
    <property type="entry name" value="His_kinase_dom"/>
</dbReference>